<reference evidence="2" key="1">
    <citation type="submission" date="2022-11" db="EMBL/GenBank/DDBJ databases">
        <title>The characterization of three novel Bacteroidetes species and genomic analysis of their roles in tidal elemental geochemical cycles.</title>
        <authorList>
            <person name="Ma K.-J."/>
        </authorList>
    </citation>
    <scope>NUCLEOTIDE SEQUENCE</scope>
    <source>
        <strain evidence="2">M415</strain>
    </source>
</reference>
<comment type="caution">
    <text evidence="2">The sequence shown here is derived from an EMBL/GenBank/DDBJ whole genome shotgun (WGS) entry which is preliminary data.</text>
</comment>
<keyword evidence="1" id="KW-0472">Membrane</keyword>
<evidence type="ECO:0000256" key="1">
    <source>
        <dbReference type="SAM" id="Phobius"/>
    </source>
</evidence>
<dbReference type="Proteomes" id="UP001207116">
    <property type="component" value="Unassembled WGS sequence"/>
</dbReference>
<protein>
    <submittedName>
        <fullName evidence="2">DUF6090 family protein</fullName>
    </submittedName>
</protein>
<proteinExistence type="predicted"/>
<evidence type="ECO:0000313" key="3">
    <source>
        <dbReference type="Proteomes" id="UP001207116"/>
    </source>
</evidence>
<sequence>MLRFFRQIRQRLLADNKLSKYLLYAIGEIFLVVIGILIALQVNNWNEERKEFRQALSLLGNLKDELQQDSLHFRNVFTAEKTLFLPSAQRLFNAHRGFYNPSPGDSLLGQAFRFATFTPNIKYSDNAYRRLLTTDLLDALEDSDSLRLKLLEYYGQIDFLNLYAEQTLGIINDLSRELAPYHLVIPATNPDGRDISSFSGAGEEYFKAEYDLEAFRKNPALNPKLFDMIDIHKDRLGGLEIIRKLNADLLQILSSID</sequence>
<dbReference type="RefSeq" id="WP_266010551.1">
    <property type="nucleotide sequence ID" value="NZ_JAPFQP010000001.1"/>
</dbReference>
<keyword evidence="3" id="KW-1185">Reference proteome</keyword>
<feature type="transmembrane region" description="Helical" evidence="1">
    <location>
        <begin position="21"/>
        <end position="40"/>
    </location>
</feature>
<accession>A0AAE3MIS7</accession>
<organism evidence="2 3">
    <name type="scientific">Lentiprolixibacter aurantiacus</name>
    <dbReference type="NCBI Taxonomy" id="2993939"/>
    <lineage>
        <taxon>Bacteria</taxon>
        <taxon>Pseudomonadati</taxon>
        <taxon>Bacteroidota</taxon>
        <taxon>Flavobacteriia</taxon>
        <taxon>Flavobacteriales</taxon>
        <taxon>Flavobacteriaceae</taxon>
        <taxon>Lentiprolixibacter</taxon>
    </lineage>
</organism>
<keyword evidence="1" id="KW-1133">Transmembrane helix</keyword>
<dbReference type="InterPro" id="IPR045749">
    <property type="entry name" value="DUF6090"/>
</dbReference>
<dbReference type="AlphaFoldDB" id="A0AAE3MIS7"/>
<keyword evidence="1" id="KW-0812">Transmembrane</keyword>
<dbReference type="EMBL" id="JAPFQP010000001">
    <property type="protein sequence ID" value="MCX2718460.1"/>
    <property type="molecule type" value="Genomic_DNA"/>
</dbReference>
<evidence type="ECO:0000313" key="2">
    <source>
        <dbReference type="EMBL" id="MCX2718460.1"/>
    </source>
</evidence>
<name>A0AAE3MIS7_9FLAO</name>
<gene>
    <name evidence="2" type="ORF">OO016_02485</name>
</gene>
<dbReference type="Pfam" id="PF19578">
    <property type="entry name" value="DUF6090"/>
    <property type="match status" value="1"/>
</dbReference>